<organism evidence="8 9">
    <name type="scientific">Iris pallida</name>
    <name type="common">Sweet iris</name>
    <dbReference type="NCBI Taxonomy" id="29817"/>
    <lineage>
        <taxon>Eukaryota</taxon>
        <taxon>Viridiplantae</taxon>
        <taxon>Streptophyta</taxon>
        <taxon>Embryophyta</taxon>
        <taxon>Tracheophyta</taxon>
        <taxon>Spermatophyta</taxon>
        <taxon>Magnoliopsida</taxon>
        <taxon>Liliopsida</taxon>
        <taxon>Asparagales</taxon>
        <taxon>Iridaceae</taxon>
        <taxon>Iridoideae</taxon>
        <taxon>Irideae</taxon>
        <taxon>Iris</taxon>
    </lineage>
</organism>
<dbReference type="Gene3D" id="3.30.1370.210">
    <property type="match status" value="1"/>
</dbReference>
<reference evidence="8" key="1">
    <citation type="journal article" date="2023" name="GigaByte">
        <title>Genome assembly of the bearded iris, Iris pallida Lam.</title>
        <authorList>
            <person name="Bruccoleri R.E."/>
            <person name="Oakeley E.J."/>
            <person name="Faust A.M.E."/>
            <person name="Altorfer M."/>
            <person name="Dessus-Babus S."/>
            <person name="Burckhardt D."/>
            <person name="Oertli M."/>
            <person name="Naumann U."/>
            <person name="Petersen F."/>
            <person name="Wong J."/>
        </authorList>
    </citation>
    <scope>NUCLEOTIDE SEQUENCE</scope>
    <source>
        <strain evidence="8">GSM-AAB239-AS_SAM_17_03QT</strain>
    </source>
</reference>
<protein>
    <submittedName>
        <fullName evidence="8">Zinc finger CCCH domain-containing protein 33</fullName>
    </submittedName>
</protein>
<evidence type="ECO:0000256" key="1">
    <source>
        <dbReference type="ARBA" id="ARBA00022723"/>
    </source>
</evidence>
<name>A0AAX6F2Z8_IRIPA</name>
<feature type="zinc finger region" description="C3H1-type" evidence="5">
    <location>
        <begin position="188"/>
        <end position="216"/>
    </location>
</feature>
<dbReference type="PANTHER" id="PTHR14493:SF87">
    <property type="entry name" value="ZINC FINGER CCCH DOMAIN-CONTAINING PROTEIN 66"/>
    <property type="match status" value="1"/>
</dbReference>
<keyword evidence="4" id="KW-0238">DNA-binding</keyword>
<accession>A0AAX6F2Z8</accession>
<dbReference type="Pfam" id="PF00023">
    <property type="entry name" value="Ank"/>
    <property type="match status" value="1"/>
</dbReference>
<evidence type="ECO:0000259" key="7">
    <source>
        <dbReference type="PROSITE" id="PS50103"/>
    </source>
</evidence>
<feature type="region of interest" description="Disordered" evidence="6">
    <location>
        <begin position="421"/>
        <end position="440"/>
    </location>
</feature>
<evidence type="ECO:0000256" key="5">
    <source>
        <dbReference type="PROSITE-ProRule" id="PRU00723"/>
    </source>
</evidence>
<reference evidence="8" key="2">
    <citation type="submission" date="2023-04" db="EMBL/GenBank/DDBJ databases">
        <authorList>
            <person name="Bruccoleri R.E."/>
            <person name="Oakeley E.J."/>
            <person name="Faust A.-M."/>
            <person name="Dessus-Babus S."/>
            <person name="Altorfer M."/>
            <person name="Burckhardt D."/>
            <person name="Oertli M."/>
            <person name="Naumann U."/>
            <person name="Petersen F."/>
            <person name="Wong J."/>
        </authorList>
    </citation>
    <scope>NUCLEOTIDE SEQUENCE</scope>
    <source>
        <strain evidence="8">GSM-AAB239-AS_SAM_17_03QT</strain>
        <tissue evidence="8">Leaf</tissue>
    </source>
</reference>
<evidence type="ECO:0000256" key="3">
    <source>
        <dbReference type="ARBA" id="ARBA00022833"/>
    </source>
</evidence>
<gene>
    <name evidence="8" type="ORF">M6B38_104355</name>
</gene>
<dbReference type="EMBL" id="JANAVB010032220">
    <property type="protein sequence ID" value="KAJ6810726.1"/>
    <property type="molecule type" value="Genomic_DNA"/>
</dbReference>
<dbReference type="GO" id="GO:0008270">
    <property type="term" value="F:zinc ion binding"/>
    <property type="evidence" value="ECO:0007669"/>
    <property type="project" value="UniProtKB-KW"/>
</dbReference>
<evidence type="ECO:0000256" key="2">
    <source>
        <dbReference type="ARBA" id="ARBA00022771"/>
    </source>
</evidence>
<dbReference type="SMART" id="SM00356">
    <property type="entry name" value="ZnF_C3H1"/>
    <property type="match status" value="2"/>
</dbReference>
<dbReference type="InterPro" id="IPR036770">
    <property type="entry name" value="Ankyrin_rpt-contain_sf"/>
</dbReference>
<dbReference type="PANTHER" id="PTHR14493">
    <property type="entry name" value="UNKEMPT FAMILY MEMBER"/>
    <property type="match status" value="1"/>
</dbReference>
<dbReference type="PROSITE" id="PS50103">
    <property type="entry name" value="ZF_C3H1"/>
    <property type="match status" value="1"/>
</dbReference>
<proteinExistence type="predicted"/>
<dbReference type="SUPFAM" id="SSF48403">
    <property type="entry name" value="Ankyrin repeat"/>
    <property type="match status" value="1"/>
</dbReference>
<keyword evidence="9" id="KW-1185">Reference proteome</keyword>
<dbReference type="Gene3D" id="1.25.40.20">
    <property type="entry name" value="Ankyrin repeat-containing domain"/>
    <property type="match status" value="1"/>
</dbReference>
<dbReference type="InterPro" id="IPR057444">
    <property type="entry name" value="Znf-CCCH_AtC3H23-like"/>
</dbReference>
<dbReference type="Proteomes" id="UP001140949">
    <property type="component" value="Unassembled WGS sequence"/>
</dbReference>
<dbReference type="AlphaFoldDB" id="A0AAX6F2Z8"/>
<dbReference type="Pfam" id="PF18044">
    <property type="entry name" value="zf-CCCH_4"/>
    <property type="match status" value="1"/>
</dbReference>
<keyword evidence="1 5" id="KW-0479">Metal-binding</keyword>
<dbReference type="GO" id="GO:0003677">
    <property type="term" value="F:DNA binding"/>
    <property type="evidence" value="ECO:0007669"/>
    <property type="project" value="UniProtKB-KW"/>
</dbReference>
<sequence length="553" mass="58821">MCSGATPVAVDVLLELSALDDLASFKHALQHHQSPAAVNSFASWYGRSAGPARQLGLHDRTPLMVAALHGSTAVLAYLLSRPDVDVGLRSPSDGATALQLASADAARMLLDSVKPTAAAAAAPSPKKKEYPTDLTMPDINDGVYGTDEFRMYSFKVKTCSRAYTHDWTECPFVHPGENARRRCPAKYAYSCVPCPEFRKASSCRNGDACEYAHGVFESWLHPAQYRTRLCKDEVGCGRKVCFFAHRKEELRSVDRTAASVGVASFDASAAMSPSALGSSAAMWMNQPPSLQLPSATASRLKSSLSYRDRDLGMGAYQQQQQKVFDEMSSTASPRASWPARANSFTAATRATDYGSLLGSLDPSVRSQLLAGYVSSLQSSVAAAKAANSMSSFGLDHSMAKAIISSRSAAFAQRSQSFCDRGAAAARHPPSALSPVSGGTGMSGWGSRDGIVDWGIHGEELSKLRKSATFAFRGNNRGSVSPPKPVVRGSHDDEPDLSWVQSLVKDGPAAAAAAAAPPVRVGLGLTPKQYQIDGVGTGRSEMFSPWVEVEQLVA</sequence>
<evidence type="ECO:0000256" key="6">
    <source>
        <dbReference type="SAM" id="MobiDB-lite"/>
    </source>
</evidence>
<dbReference type="InterPro" id="IPR000571">
    <property type="entry name" value="Znf_CCCH"/>
</dbReference>
<dbReference type="Pfam" id="PF25512">
    <property type="entry name" value="zf-CCCH_AtC3H23"/>
    <property type="match status" value="1"/>
</dbReference>
<dbReference type="InterPro" id="IPR041367">
    <property type="entry name" value="Znf-CCCH_4"/>
</dbReference>
<feature type="domain" description="C3H1-type" evidence="7">
    <location>
        <begin position="188"/>
        <end position="216"/>
    </location>
</feature>
<dbReference type="InterPro" id="IPR045234">
    <property type="entry name" value="Unkempt-like"/>
</dbReference>
<evidence type="ECO:0000313" key="8">
    <source>
        <dbReference type="EMBL" id="KAJ6810726.1"/>
    </source>
</evidence>
<dbReference type="GO" id="GO:0010468">
    <property type="term" value="P:regulation of gene expression"/>
    <property type="evidence" value="ECO:0007669"/>
    <property type="project" value="UniProtKB-ARBA"/>
</dbReference>
<keyword evidence="2 5" id="KW-0863">Zinc-finger</keyword>
<evidence type="ECO:0000313" key="9">
    <source>
        <dbReference type="Proteomes" id="UP001140949"/>
    </source>
</evidence>
<evidence type="ECO:0000256" key="4">
    <source>
        <dbReference type="ARBA" id="ARBA00023125"/>
    </source>
</evidence>
<keyword evidence="3 5" id="KW-0862">Zinc</keyword>
<dbReference type="InterPro" id="IPR002110">
    <property type="entry name" value="Ankyrin_rpt"/>
</dbReference>
<comment type="caution">
    <text evidence="8">The sequence shown here is derived from an EMBL/GenBank/DDBJ whole genome shotgun (WGS) entry which is preliminary data.</text>
</comment>